<evidence type="ECO:0000256" key="7">
    <source>
        <dbReference type="PROSITE-ProRule" id="PRU10141"/>
    </source>
</evidence>
<keyword evidence="2" id="KW-0723">Serine/threonine-protein kinase</keyword>
<dbReference type="CDD" id="cd07840">
    <property type="entry name" value="STKc_CDK9_like"/>
    <property type="match status" value="1"/>
</dbReference>
<dbReference type="Proteomes" id="UP000515121">
    <property type="component" value="Unplaced"/>
</dbReference>
<dbReference type="PROSITE" id="PS00108">
    <property type="entry name" value="PROTEIN_KINASE_ST"/>
    <property type="match status" value="1"/>
</dbReference>
<feature type="region of interest" description="Disordered" evidence="8">
    <location>
        <begin position="431"/>
        <end position="471"/>
    </location>
</feature>
<dbReference type="FunFam" id="1.10.510.10:FF:000043">
    <property type="entry name" value="probable serine/threonine-protein kinase At1g54610"/>
    <property type="match status" value="1"/>
</dbReference>
<keyword evidence="6 7" id="KW-0067">ATP-binding</keyword>
<dbReference type="GO" id="GO:0008353">
    <property type="term" value="F:RNA polymerase II CTD heptapeptide repeat kinase activity"/>
    <property type="evidence" value="ECO:0007669"/>
    <property type="project" value="TreeGrafter"/>
</dbReference>
<dbReference type="InterPro" id="IPR050108">
    <property type="entry name" value="CDK"/>
</dbReference>
<dbReference type="PROSITE" id="PS00107">
    <property type="entry name" value="PROTEIN_KINASE_ATP"/>
    <property type="match status" value="1"/>
</dbReference>
<dbReference type="AlphaFoldDB" id="A0A6P5Y029"/>
<keyword evidence="3" id="KW-0808">Transferase</keyword>
<gene>
    <name evidence="11" type="primary">LOC111287445</name>
</gene>
<evidence type="ECO:0000313" key="10">
    <source>
        <dbReference type="Proteomes" id="UP000515121"/>
    </source>
</evidence>
<evidence type="ECO:0000256" key="5">
    <source>
        <dbReference type="ARBA" id="ARBA00022777"/>
    </source>
</evidence>
<feature type="region of interest" description="Disordered" evidence="8">
    <location>
        <begin position="1"/>
        <end position="29"/>
    </location>
</feature>
<sequence length="631" mass="69899">MGCLCSKGAQDENINENDKEKDLNKSNNKASVQLVAPAPPQKEDFLLSRGGNDGSACLASKVDEGDQKKSLTAERPRNGHQILPTMDMGAGVSPQMISITSSPCGTEGELVAAGWPLWLVSVAGEAATGWLPRRVESFDKLEKIGQGTYSSVYKARDLETGKIVAMKKVRFVNMDPESVRFMAREIIILRKLDHPNVMKLEALVTSRMSCSLYLVFEYMEHDLAGLAATPGIKFTEPQIKCYMQQLFRGLEHCHSRGVLHRDIKGSNLLIDNNGVLKIGDFGLATFFQADQKQPLTSRVVTLWYRAPELLLGATEYGVAIDLWSSGCILAELFAGKPIMPGRTEVEQMHKIFKLCGSPSEEYWQKTKLPHATSFKPQQPYKRCVAETFRNFPHSALSLVDKLLAMEPEDRGSIASALRSEFFRTDPFPCDPSTLPKYPPSKELDAKHRGEEARRKRAEAVKGRRPESVRRGSRDFKGVRTPEFIAQGQPKTITGHKYDHLEDGASGFRIDPHKVTSQNGLSHSSSMIHPSAIGSWNKAGSTRNNGELRPHNSLKPQAVNASNKKDNGASDKDLASGYVPRKNRIHCSGPLMPPGGNIDDILKEHEKQIQQAVRKARLQKSGTNKICNVYVQ</sequence>
<dbReference type="GO" id="GO:0032968">
    <property type="term" value="P:positive regulation of transcription elongation by RNA polymerase II"/>
    <property type="evidence" value="ECO:0007669"/>
    <property type="project" value="TreeGrafter"/>
</dbReference>
<dbReference type="Pfam" id="PF00069">
    <property type="entry name" value="Pkinase"/>
    <property type="match status" value="1"/>
</dbReference>
<dbReference type="GeneID" id="111287445"/>
<feature type="domain" description="Protein kinase" evidence="9">
    <location>
        <begin position="138"/>
        <end position="422"/>
    </location>
</feature>
<keyword evidence="4 7" id="KW-0547">Nucleotide-binding</keyword>
<comment type="similarity">
    <text evidence="1">Belongs to the protein kinase superfamily. CMGC Ser/Thr protein kinase family. CDC2/CDKX subfamily.</text>
</comment>
<dbReference type="InterPro" id="IPR008271">
    <property type="entry name" value="Ser/Thr_kinase_AS"/>
</dbReference>
<keyword evidence="10" id="KW-1185">Reference proteome</keyword>
<keyword evidence="5 11" id="KW-0418">Kinase</keyword>
<evidence type="ECO:0000259" key="9">
    <source>
        <dbReference type="PROSITE" id="PS50011"/>
    </source>
</evidence>
<evidence type="ECO:0000256" key="6">
    <source>
        <dbReference type="ARBA" id="ARBA00022840"/>
    </source>
</evidence>
<protein>
    <submittedName>
        <fullName evidence="11">Probable serine/threonine-protein kinase At1g09600</fullName>
    </submittedName>
</protein>
<dbReference type="OrthoDB" id="28397at2759"/>
<reference evidence="11" key="1">
    <citation type="submission" date="2025-08" db="UniProtKB">
        <authorList>
            <consortium name="RefSeq"/>
        </authorList>
    </citation>
    <scope>IDENTIFICATION</scope>
    <source>
        <tissue evidence="11">Fruit stalk</tissue>
    </source>
</reference>
<dbReference type="InterPro" id="IPR011009">
    <property type="entry name" value="Kinase-like_dom_sf"/>
</dbReference>
<accession>A0A6P5Y029</accession>
<name>A0A6P5Y029_DURZI</name>
<dbReference type="InterPro" id="IPR017441">
    <property type="entry name" value="Protein_kinase_ATP_BS"/>
</dbReference>
<evidence type="ECO:0000256" key="1">
    <source>
        <dbReference type="ARBA" id="ARBA00006485"/>
    </source>
</evidence>
<dbReference type="GO" id="GO:0000307">
    <property type="term" value="C:cyclin-dependent protein kinase holoenzyme complex"/>
    <property type="evidence" value="ECO:0007669"/>
    <property type="project" value="TreeGrafter"/>
</dbReference>
<feature type="compositionally biased region" description="Basic and acidic residues" evidence="8">
    <location>
        <begin position="61"/>
        <end position="77"/>
    </location>
</feature>
<dbReference type="KEGG" id="dzi:111287445"/>
<dbReference type="GO" id="GO:0005524">
    <property type="term" value="F:ATP binding"/>
    <property type="evidence" value="ECO:0007669"/>
    <property type="project" value="UniProtKB-UniRule"/>
</dbReference>
<feature type="region of interest" description="Disordered" evidence="8">
    <location>
        <begin position="58"/>
        <end position="83"/>
    </location>
</feature>
<dbReference type="PROSITE" id="PS50011">
    <property type="entry name" value="PROTEIN_KINASE_DOM"/>
    <property type="match status" value="1"/>
</dbReference>
<dbReference type="SUPFAM" id="SSF56112">
    <property type="entry name" value="Protein kinase-like (PK-like)"/>
    <property type="match status" value="1"/>
</dbReference>
<dbReference type="FunFam" id="3.30.200.20:FF:000021">
    <property type="entry name" value="probable serine/threonine-protein kinase At1g54610"/>
    <property type="match status" value="1"/>
</dbReference>
<evidence type="ECO:0000256" key="3">
    <source>
        <dbReference type="ARBA" id="ARBA00022679"/>
    </source>
</evidence>
<dbReference type="Gene3D" id="3.30.200.20">
    <property type="entry name" value="Phosphorylase Kinase, domain 1"/>
    <property type="match status" value="1"/>
</dbReference>
<dbReference type="PANTHER" id="PTHR24056:SF384">
    <property type="entry name" value="PROTEIN KINASE SUPERFAMILY PROTEIN"/>
    <property type="match status" value="1"/>
</dbReference>
<dbReference type="SMART" id="SM00220">
    <property type="entry name" value="S_TKc"/>
    <property type="match status" value="1"/>
</dbReference>
<evidence type="ECO:0000313" key="11">
    <source>
        <dbReference type="RefSeq" id="XP_022733755.1"/>
    </source>
</evidence>
<dbReference type="GO" id="GO:0005634">
    <property type="term" value="C:nucleus"/>
    <property type="evidence" value="ECO:0007669"/>
    <property type="project" value="TreeGrafter"/>
</dbReference>
<feature type="compositionally biased region" description="Basic and acidic residues" evidence="8">
    <location>
        <begin position="562"/>
        <end position="573"/>
    </location>
</feature>
<evidence type="ECO:0000256" key="8">
    <source>
        <dbReference type="SAM" id="MobiDB-lite"/>
    </source>
</evidence>
<proteinExistence type="inferred from homology"/>
<feature type="binding site" evidence="7">
    <location>
        <position position="167"/>
    </location>
    <ligand>
        <name>ATP</name>
        <dbReference type="ChEBI" id="CHEBI:30616"/>
    </ligand>
</feature>
<organism evidence="10 11">
    <name type="scientific">Durio zibethinus</name>
    <name type="common">Durian</name>
    <dbReference type="NCBI Taxonomy" id="66656"/>
    <lineage>
        <taxon>Eukaryota</taxon>
        <taxon>Viridiplantae</taxon>
        <taxon>Streptophyta</taxon>
        <taxon>Embryophyta</taxon>
        <taxon>Tracheophyta</taxon>
        <taxon>Spermatophyta</taxon>
        <taxon>Magnoliopsida</taxon>
        <taxon>eudicotyledons</taxon>
        <taxon>Gunneridae</taxon>
        <taxon>Pentapetalae</taxon>
        <taxon>rosids</taxon>
        <taxon>malvids</taxon>
        <taxon>Malvales</taxon>
        <taxon>Malvaceae</taxon>
        <taxon>Helicteroideae</taxon>
        <taxon>Durio</taxon>
    </lineage>
</organism>
<dbReference type="PANTHER" id="PTHR24056">
    <property type="entry name" value="CELL DIVISION PROTEIN KINASE"/>
    <property type="match status" value="1"/>
</dbReference>
<dbReference type="InterPro" id="IPR000719">
    <property type="entry name" value="Prot_kinase_dom"/>
</dbReference>
<dbReference type="RefSeq" id="XP_022733755.1">
    <property type="nucleotide sequence ID" value="XM_022878020.1"/>
</dbReference>
<feature type="compositionally biased region" description="Basic and acidic residues" evidence="8">
    <location>
        <begin position="439"/>
        <end position="471"/>
    </location>
</feature>
<evidence type="ECO:0000256" key="4">
    <source>
        <dbReference type="ARBA" id="ARBA00022741"/>
    </source>
</evidence>
<evidence type="ECO:0000256" key="2">
    <source>
        <dbReference type="ARBA" id="ARBA00022527"/>
    </source>
</evidence>
<feature type="region of interest" description="Disordered" evidence="8">
    <location>
        <begin position="531"/>
        <end position="591"/>
    </location>
</feature>
<dbReference type="Gene3D" id="1.10.510.10">
    <property type="entry name" value="Transferase(Phosphotransferase) domain 1"/>
    <property type="match status" value="1"/>
</dbReference>